<evidence type="ECO:0000313" key="2">
    <source>
        <dbReference type="EMBL" id="MBB5030947.1"/>
    </source>
</evidence>
<keyword evidence="1" id="KW-0472">Membrane</keyword>
<keyword evidence="3" id="KW-1185">Reference proteome</keyword>
<sequence>MKAPRLKALRSSRSKAFTLLEMIIVLGITALVITAIYTITQGTLTLADDVHRAEARDTRKHAFATFCESLFTALPATSTLNLKTTQSGGQYLHELELQNVPSPFDGTPNFIVKLYTQGLAGGGMRLLLSCQPMPNPNDVLKNKPANVTTVVLFEELLQCDWRLYVPATQQWVTVWAEENPTAAPMVFQHPPLVELVLEQPGEESLRQVFWIAPSQPLTLIQPAPVGNTLPNGQPAAQIPNGQINVQAPALPSGQTGLR</sequence>
<keyword evidence="1" id="KW-0812">Transmembrane</keyword>
<proteinExistence type="predicted"/>
<dbReference type="Proteomes" id="UP000590740">
    <property type="component" value="Unassembled WGS sequence"/>
</dbReference>
<comment type="caution">
    <text evidence="2">The sequence shown here is derived from an EMBL/GenBank/DDBJ whole genome shotgun (WGS) entry which is preliminary data.</text>
</comment>
<name>A0A7W8DIE3_9BACT</name>
<reference evidence="2 3" key="1">
    <citation type="submission" date="2020-08" db="EMBL/GenBank/DDBJ databases">
        <title>Genomic Encyclopedia of Type Strains, Phase IV (KMG-IV): sequencing the most valuable type-strain genomes for metagenomic binning, comparative biology and taxonomic classification.</title>
        <authorList>
            <person name="Goeker M."/>
        </authorList>
    </citation>
    <scope>NUCLEOTIDE SEQUENCE [LARGE SCALE GENOMIC DNA]</scope>
    <source>
        <strain evidence="2 3">DSM 12252</strain>
    </source>
</reference>
<accession>A0A7W8DIE3</accession>
<keyword evidence="1" id="KW-1133">Transmembrane helix</keyword>
<dbReference type="InterPro" id="IPR012902">
    <property type="entry name" value="N_methyl_site"/>
</dbReference>
<organism evidence="2 3">
    <name type="scientific">Prosthecobacter vanneervenii</name>
    <dbReference type="NCBI Taxonomy" id="48466"/>
    <lineage>
        <taxon>Bacteria</taxon>
        <taxon>Pseudomonadati</taxon>
        <taxon>Verrucomicrobiota</taxon>
        <taxon>Verrucomicrobiia</taxon>
        <taxon>Verrucomicrobiales</taxon>
        <taxon>Verrucomicrobiaceae</taxon>
        <taxon>Prosthecobacter</taxon>
    </lineage>
</organism>
<evidence type="ECO:0000313" key="3">
    <source>
        <dbReference type="Proteomes" id="UP000590740"/>
    </source>
</evidence>
<feature type="transmembrane region" description="Helical" evidence="1">
    <location>
        <begin position="20"/>
        <end position="39"/>
    </location>
</feature>
<evidence type="ECO:0000256" key="1">
    <source>
        <dbReference type="SAM" id="Phobius"/>
    </source>
</evidence>
<dbReference type="Pfam" id="PF07963">
    <property type="entry name" value="N_methyl"/>
    <property type="match status" value="1"/>
</dbReference>
<dbReference type="RefSeq" id="WP_184337896.1">
    <property type="nucleotide sequence ID" value="NZ_JACHIG010000001.1"/>
</dbReference>
<dbReference type="NCBIfam" id="TIGR02532">
    <property type="entry name" value="IV_pilin_GFxxxE"/>
    <property type="match status" value="1"/>
</dbReference>
<protein>
    <submittedName>
        <fullName evidence="2">Prepilin-type N-terminal cleavage/methylation domain-containing protein</fullName>
    </submittedName>
</protein>
<gene>
    <name evidence="2" type="ORF">HNQ65_000501</name>
</gene>
<dbReference type="EMBL" id="JACHIG010000001">
    <property type="protein sequence ID" value="MBB5030947.1"/>
    <property type="molecule type" value="Genomic_DNA"/>
</dbReference>
<dbReference type="AlphaFoldDB" id="A0A7W8DIE3"/>